<dbReference type="EC" id="6.3.4.15" evidence="3"/>
<dbReference type="PANTHER" id="PTHR12835:SF5">
    <property type="entry name" value="BIOTIN--PROTEIN LIGASE"/>
    <property type="match status" value="1"/>
</dbReference>
<dbReference type="Pfam" id="PF03099">
    <property type="entry name" value="BPL_LplA_LipB"/>
    <property type="match status" value="1"/>
</dbReference>
<evidence type="ECO:0000313" key="3">
    <source>
        <dbReference type="EMBL" id="HEX71068.1"/>
    </source>
</evidence>
<protein>
    <submittedName>
        <fullName evidence="3">Biotin--[acetyl-CoA-carboxylase] ligase</fullName>
        <ecNumber evidence="3">6.3.4.15</ecNumber>
    </submittedName>
</protein>
<dbReference type="Gene3D" id="3.30.930.10">
    <property type="entry name" value="Bira Bifunctional Protein, Domain 2"/>
    <property type="match status" value="1"/>
</dbReference>
<dbReference type="PROSITE" id="PS51733">
    <property type="entry name" value="BPL_LPL_CATALYTIC"/>
    <property type="match status" value="1"/>
</dbReference>
<proteinExistence type="predicted"/>
<dbReference type="EMBL" id="DSID01000565">
    <property type="protein sequence ID" value="HEX71068.1"/>
    <property type="molecule type" value="Genomic_DNA"/>
</dbReference>
<dbReference type="SUPFAM" id="SSF55681">
    <property type="entry name" value="Class II aaRS and biotin synthetases"/>
    <property type="match status" value="1"/>
</dbReference>
<dbReference type="InterPro" id="IPR045864">
    <property type="entry name" value="aa-tRNA-synth_II/BPL/LPL"/>
</dbReference>
<feature type="domain" description="BPL/LPL catalytic" evidence="2">
    <location>
        <begin position="1"/>
        <end position="164"/>
    </location>
</feature>
<dbReference type="GO" id="GO:0005737">
    <property type="term" value="C:cytoplasm"/>
    <property type="evidence" value="ECO:0007669"/>
    <property type="project" value="TreeGrafter"/>
</dbReference>
<gene>
    <name evidence="3" type="ORF">ENP13_07470</name>
</gene>
<dbReference type="InterPro" id="IPR004408">
    <property type="entry name" value="Biotin_CoA_COase_ligase"/>
</dbReference>
<dbReference type="InterPro" id="IPR004143">
    <property type="entry name" value="BPL_LPL_catalytic"/>
</dbReference>
<dbReference type="GO" id="GO:0004077">
    <property type="term" value="F:biotin--[biotin carboxyl-carrier protein] ligase activity"/>
    <property type="evidence" value="ECO:0007669"/>
    <property type="project" value="UniProtKB-EC"/>
</dbReference>
<dbReference type="PANTHER" id="PTHR12835">
    <property type="entry name" value="BIOTIN PROTEIN LIGASE"/>
    <property type="match status" value="1"/>
</dbReference>
<dbReference type="CDD" id="cd16442">
    <property type="entry name" value="BPL"/>
    <property type="match status" value="1"/>
</dbReference>
<sequence>MDLAAERADAGEPAGLVVVAEEQTQGRGRHGRRWDAPHGTSLLFTVLSRPPLALVQDELLSVRVAERVADAIARLTGLRAAIKEPNDLLVNGRKLAGILLQSRIEGQRLDYLLIGIGINVNVPPEQLPLPSATSILAETGHLVDRRALLLAVLEELARLPGLFPQTARAEGETRHVAGGGAAGSP</sequence>
<evidence type="ECO:0000256" key="1">
    <source>
        <dbReference type="ARBA" id="ARBA00022598"/>
    </source>
</evidence>
<accession>A0A7C2WJP6</accession>
<name>A0A7C2WJP6_9BACT</name>
<dbReference type="AlphaFoldDB" id="A0A7C2WJP6"/>
<evidence type="ECO:0000259" key="2">
    <source>
        <dbReference type="PROSITE" id="PS51733"/>
    </source>
</evidence>
<dbReference type="NCBIfam" id="TIGR00121">
    <property type="entry name" value="birA_ligase"/>
    <property type="match status" value="1"/>
</dbReference>
<organism evidence="3">
    <name type="scientific">Thermorudis sp</name>
    <dbReference type="NCBI Taxonomy" id="1969470"/>
    <lineage>
        <taxon>Bacteria</taxon>
        <taxon>Pseudomonadati</taxon>
        <taxon>Thermomicrobiota</taxon>
        <taxon>Thermomicrobia</taxon>
        <taxon>Thermomicrobia incertae sedis</taxon>
        <taxon>Thermorudis</taxon>
    </lineage>
</organism>
<comment type="caution">
    <text evidence="3">The sequence shown here is derived from an EMBL/GenBank/DDBJ whole genome shotgun (WGS) entry which is preliminary data.</text>
</comment>
<keyword evidence="1 3" id="KW-0436">Ligase</keyword>
<reference evidence="3" key="1">
    <citation type="journal article" date="2020" name="mSystems">
        <title>Genome- and Community-Level Interaction Insights into Carbon Utilization and Element Cycling Functions of Hydrothermarchaeota in Hydrothermal Sediment.</title>
        <authorList>
            <person name="Zhou Z."/>
            <person name="Liu Y."/>
            <person name="Xu W."/>
            <person name="Pan J."/>
            <person name="Luo Z.H."/>
            <person name="Li M."/>
        </authorList>
    </citation>
    <scope>NUCLEOTIDE SEQUENCE [LARGE SCALE GENOMIC DNA]</scope>
    <source>
        <strain evidence="3">SpSt-192</strain>
    </source>
</reference>